<dbReference type="RefSeq" id="WP_136771706.1">
    <property type="nucleotide sequence ID" value="NZ_SUMF01000001.1"/>
</dbReference>
<dbReference type="InterPro" id="IPR015093">
    <property type="entry name" value="Card1_endonucl_dom"/>
</dbReference>
<feature type="domain" description="Card1 endonuclease" evidence="1">
    <location>
        <begin position="237"/>
        <end position="351"/>
    </location>
</feature>
<dbReference type="InterPro" id="IPR011335">
    <property type="entry name" value="Restrct_endonuc-II-like"/>
</dbReference>
<dbReference type="CDD" id="cd22364">
    <property type="entry name" value="VC1899-like"/>
    <property type="match status" value="1"/>
</dbReference>
<proteinExistence type="predicted"/>
<name>A0A4U0QEU1_9NEIS</name>
<protein>
    <submittedName>
        <fullName evidence="2">DUF1887 family protein</fullName>
    </submittedName>
</protein>
<dbReference type="Proteomes" id="UP000310016">
    <property type="component" value="Unassembled WGS sequence"/>
</dbReference>
<dbReference type="InterPro" id="IPR011856">
    <property type="entry name" value="tRNA_endonuc-like_dom_sf"/>
</dbReference>
<organism evidence="2 3">
    <name type="scientific">Chitiniphilus eburneus</name>
    <dbReference type="NCBI Taxonomy" id="2571148"/>
    <lineage>
        <taxon>Bacteria</taxon>
        <taxon>Pseudomonadati</taxon>
        <taxon>Pseudomonadota</taxon>
        <taxon>Betaproteobacteria</taxon>
        <taxon>Neisseriales</taxon>
        <taxon>Chitinibacteraceae</taxon>
        <taxon>Chitiniphilus</taxon>
    </lineage>
</organism>
<keyword evidence="3" id="KW-1185">Reference proteome</keyword>
<dbReference type="Pfam" id="PF09002">
    <property type="entry name" value="Card1_endonuc"/>
    <property type="match status" value="1"/>
</dbReference>
<dbReference type="OrthoDB" id="8477283at2"/>
<reference evidence="2 3" key="1">
    <citation type="submission" date="2019-04" db="EMBL/GenBank/DDBJ databases">
        <title>Chitiniphilus eburnea sp. nov., a novel chitinolytic bacterium isolated from aquaculture sludge.</title>
        <authorList>
            <person name="Sheng M."/>
        </authorList>
    </citation>
    <scope>NUCLEOTIDE SEQUENCE [LARGE SCALE GENOMIC DNA]</scope>
    <source>
        <strain evidence="2 3">HX-2-15</strain>
    </source>
</reference>
<evidence type="ECO:0000313" key="2">
    <source>
        <dbReference type="EMBL" id="TJZ79192.1"/>
    </source>
</evidence>
<comment type="caution">
    <text evidence="2">The sequence shown here is derived from an EMBL/GenBank/DDBJ whole genome shotgun (WGS) entry which is preliminary data.</text>
</comment>
<dbReference type="Gene3D" id="3.40.1350.10">
    <property type="match status" value="1"/>
</dbReference>
<sequence length="376" mass="40576">MHLICLVGYVSTDLVSPLFDRGFGFTRVTLLHDPAIGDAMRAVADVCRKAGLATTVLPLRPRYDPATIRERLEATVAASRQPCVLNLSGATPVQAAIGFEVGSRHALPMFAVEPEADTLVWLSDAAAAPLANGYNIADRMRLEEYFRLYGAEIVTVECRLSQRDAALEGWAAGFAELAAYRPRAILALNALAADVDAGWISRGALHHPQPELAELLHESRLARLLPDGRIAFADRPSHRFLHGGWLERWIFSQAGALVGELPIQDLACGIRIRVDGKVDNEFDVAILCNNQLYLVECKTILAEGVDRATLFKLDSVAHVGGLAAQAMLASLSLPTDHEERRAEVQDIALLSGRALLGAAARLRQWLGGTAVAAVAA</sequence>
<dbReference type="Gene3D" id="3.40.50.10770">
    <property type="entry name" value="Hypothetical protein VC1899 like domain (Restriction endonuclease-like)"/>
    <property type="match status" value="1"/>
</dbReference>
<evidence type="ECO:0000259" key="1">
    <source>
        <dbReference type="Pfam" id="PF09002"/>
    </source>
</evidence>
<gene>
    <name evidence="2" type="ORF">FAZ21_02590</name>
</gene>
<dbReference type="SUPFAM" id="SSF52980">
    <property type="entry name" value="Restriction endonuclease-like"/>
    <property type="match status" value="1"/>
</dbReference>
<evidence type="ECO:0000313" key="3">
    <source>
        <dbReference type="Proteomes" id="UP000310016"/>
    </source>
</evidence>
<dbReference type="GO" id="GO:0003676">
    <property type="term" value="F:nucleic acid binding"/>
    <property type="evidence" value="ECO:0007669"/>
    <property type="project" value="InterPro"/>
</dbReference>
<dbReference type="EMBL" id="SUMF01000001">
    <property type="protein sequence ID" value="TJZ79192.1"/>
    <property type="molecule type" value="Genomic_DNA"/>
</dbReference>
<dbReference type="AlphaFoldDB" id="A0A4U0QEU1"/>
<accession>A0A4U0QEU1</accession>
<dbReference type="Gene3D" id="1.10.10.680">
    <property type="entry name" value="Hypothetical protein VC1899 (Restriction endonuclease-like)"/>
    <property type="match status" value="1"/>
</dbReference>